<comment type="subcellular location">
    <subcellularLocation>
        <location evidence="1">Membrane</location>
        <topology evidence="1">Single-pass type II membrane protein</topology>
    </subcellularLocation>
</comment>
<evidence type="ECO:0008006" key="13">
    <source>
        <dbReference type="Google" id="ProtNLM"/>
    </source>
</evidence>
<keyword evidence="9" id="KW-0325">Glycoprotein</keyword>
<evidence type="ECO:0000256" key="10">
    <source>
        <dbReference type="SAM" id="MobiDB-lite"/>
    </source>
</evidence>
<keyword evidence="5" id="KW-0812">Transmembrane</keyword>
<comment type="caution">
    <text evidence="11">The sequence shown here is derived from an EMBL/GenBank/DDBJ whole genome shotgun (WGS) entry which is preliminary data.</text>
</comment>
<dbReference type="GO" id="GO:0000033">
    <property type="term" value="F:alpha-1,3-mannosyltransferase activity"/>
    <property type="evidence" value="ECO:0007669"/>
    <property type="project" value="TreeGrafter"/>
</dbReference>
<dbReference type="Pfam" id="PF11051">
    <property type="entry name" value="Mannosyl_trans3"/>
    <property type="match status" value="1"/>
</dbReference>
<keyword evidence="3" id="KW-0328">Glycosyltransferase</keyword>
<dbReference type="GO" id="GO:0016020">
    <property type="term" value="C:membrane"/>
    <property type="evidence" value="ECO:0007669"/>
    <property type="project" value="UniProtKB-SubCell"/>
</dbReference>
<accession>A0AAV2Z1I0</accession>
<feature type="region of interest" description="Disordered" evidence="10">
    <location>
        <begin position="183"/>
        <end position="212"/>
    </location>
</feature>
<evidence type="ECO:0000313" key="12">
    <source>
        <dbReference type="Proteomes" id="UP001146120"/>
    </source>
</evidence>
<evidence type="ECO:0000256" key="2">
    <source>
        <dbReference type="ARBA" id="ARBA00009105"/>
    </source>
</evidence>
<dbReference type="GO" id="GO:0005794">
    <property type="term" value="C:Golgi apparatus"/>
    <property type="evidence" value="ECO:0007669"/>
    <property type="project" value="TreeGrafter"/>
</dbReference>
<evidence type="ECO:0000256" key="6">
    <source>
        <dbReference type="ARBA" id="ARBA00022968"/>
    </source>
</evidence>
<evidence type="ECO:0000256" key="4">
    <source>
        <dbReference type="ARBA" id="ARBA00022679"/>
    </source>
</evidence>
<keyword evidence="6" id="KW-0735">Signal-anchor</keyword>
<feature type="compositionally biased region" description="Polar residues" evidence="10">
    <location>
        <begin position="194"/>
        <end position="203"/>
    </location>
</feature>
<keyword evidence="8" id="KW-0472">Membrane</keyword>
<dbReference type="GO" id="GO:0006493">
    <property type="term" value="P:protein O-linked glycosylation"/>
    <property type="evidence" value="ECO:0007669"/>
    <property type="project" value="TreeGrafter"/>
</dbReference>
<dbReference type="InterPro" id="IPR029044">
    <property type="entry name" value="Nucleotide-diphossugar_trans"/>
</dbReference>
<evidence type="ECO:0000256" key="7">
    <source>
        <dbReference type="ARBA" id="ARBA00022989"/>
    </source>
</evidence>
<feature type="compositionally biased region" description="Polar residues" evidence="10">
    <location>
        <begin position="156"/>
        <end position="165"/>
    </location>
</feature>
<evidence type="ECO:0000256" key="1">
    <source>
        <dbReference type="ARBA" id="ARBA00004606"/>
    </source>
</evidence>
<comment type="similarity">
    <text evidence="2">Belongs to the MNN1/MNT family.</text>
</comment>
<proteinExistence type="inferred from homology"/>
<dbReference type="SUPFAM" id="SSF53448">
    <property type="entry name" value="Nucleotide-diphospho-sugar transferases"/>
    <property type="match status" value="1"/>
</dbReference>
<reference evidence="11" key="2">
    <citation type="journal article" date="2023" name="Microbiol Resour">
        <title>Decontamination and Annotation of the Draft Genome Sequence of the Oomycete Lagenidium giganteum ARSEF 373.</title>
        <authorList>
            <person name="Morgan W.R."/>
            <person name="Tartar A."/>
        </authorList>
    </citation>
    <scope>NUCLEOTIDE SEQUENCE</scope>
    <source>
        <strain evidence="11">ARSEF 373</strain>
    </source>
</reference>
<feature type="region of interest" description="Disordered" evidence="10">
    <location>
        <begin position="557"/>
        <end position="582"/>
    </location>
</feature>
<gene>
    <name evidence="11" type="ORF">N0F65_006421</name>
</gene>
<feature type="region of interest" description="Disordered" evidence="10">
    <location>
        <begin position="66"/>
        <end position="168"/>
    </location>
</feature>
<keyword evidence="7" id="KW-1133">Transmembrane helix</keyword>
<evidence type="ECO:0000313" key="11">
    <source>
        <dbReference type="EMBL" id="DBA00517.1"/>
    </source>
</evidence>
<evidence type="ECO:0000256" key="5">
    <source>
        <dbReference type="ARBA" id="ARBA00022692"/>
    </source>
</evidence>
<keyword evidence="12" id="KW-1185">Reference proteome</keyword>
<dbReference type="InterPro" id="IPR022751">
    <property type="entry name" value="Alpha_mannosyltransferase"/>
</dbReference>
<evidence type="ECO:0000256" key="3">
    <source>
        <dbReference type="ARBA" id="ARBA00022676"/>
    </source>
</evidence>
<evidence type="ECO:0000256" key="8">
    <source>
        <dbReference type="ARBA" id="ARBA00023136"/>
    </source>
</evidence>
<sequence length="620" mass="70412">MTYDRLPSGAFADSTNALRKIHPGAVDAKTADDTPSDIAEVNQDETPDAAVHQHFASLVEALVQVQAKGHGQPQEEQATDQPDPTLYLPEQPTEPMANERRELEDDDATPTPATPINRGNLFNPVYPMSPRDQINQPSDPRAIKSPWAPSAERDANSATLPTSEPLSPLERLHTNAMVPFQDQAKRGSPDASEVNAQDQQDANPSAVAHPPPFDNRGVVLSLPSVPPIQSAADYRRGIILCLHNGIVEMGASLIRELRCLGNMEIIQVYHCFPDELSPYSRKLLTMGDPRVQLIDVCTAMMKKKKMDEKLAKTFKSYWIKPLALYHTNLTEVLLLDADVIAMRDPAIIRTAPGYRRTGTVFFYDRVVKKNTFFNKIVNVNEKKNSPKKQYLKLWVELFPYKRFNLTGPRPSAHLQQSFVYRELTAHEQDSSMVAVDKSRSKKPLEIMWYLITEKRFRFKFSWGDKEAFWLSWEFSHAPYFFSPWGISAIESASNEDVKNHPDTMCGNMAHYMPVSEPIPELLYVNGRSMLEPYPVGPKRARASQRHFNVFNFNPSRMTPRQKRRLPASIKGQPSTQECLTGMGSTELPDEFYRRLMRRRMHLFAIKTNFSAPLQHCDDIF</sequence>
<dbReference type="Proteomes" id="UP001146120">
    <property type="component" value="Unassembled WGS sequence"/>
</dbReference>
<keyword evidence="4" id="KW-0808">Transferase</keyword>
<protein>
    <recommendedName>
        <fullName evidence="13">Glycosyltransferase family 8 protein</fullName>
    </recommendedName>
</protein>
<evidence type="ECO:0000256" key="9">
    <source>
        <dbReference type="ARBA" id="ARBA00023180"/>
    </source>
</evidence>
<dbReference type="PANTHER" id="PTHR31392:SF1">
    <property type="entry name" value="ALPHA-1,3-MANNOSYLTRANSFERASE MNN1-RELATED"/>
    <property type="match status" value="1"/>
</dbReference>
<reference evidence="11" key="1">
    <citation type="submission" date="2022-11" db="EMBL/GenBank/DDBJ databases">
        <authorList>
            <person name="Morgan W.R."/>
            <person name="Tartar A."/>
        </authorList>
    </citation>
    <scope>NUCLEOTIDE SEQUENCE</scope>
    <source>
        <strain evidence="11">ARSEF 373</strain>
    </source>
</reference>
<dbReference type="AlphaFoldDB" id="A0AAV2Z1I0"/>
<dbReference type="PANTHER" id="PTHR31392">
    <property type="entry name" value="ALPHA-1,3-MANNOSYLTRANSFERASE MNN1-RELATED"/>
    <property type="match status" value="1"/>
</dbReference>
<organism evidence="11 12">
    <name type="scientific">Lagenidium giganteum</name>
    <dbReference type="NCBI Taxonomy" id="4803"/>
    <lineage>
        <taxon>Eukaryota</taxon>
        <taxon>Sar</taxon>
        <taxon>Stramenopiles</taxon>
        <taxon>Oomycota</taxon>
        <taxon>Peronosporomycetes</taxon>
        <taxon>Pythiales</taxon>
        <taxon>Pythiaceae</taxon>
    </lineage>
</organism>
<name>A0AAV2Z1I0_9STRA</name>
<dbReference type="EMBL" id="DAKRPA010000062">
    <property type="protein sequence ID" value="DBA00517.1"/>
    <property type="molecule type" value="Genomic_DNA"/>
</dbReference>